<feature type="region of interest" description="Disordered" evidence="1">
    <location>
        <begin position="1"/>
        <end position="67"/>
    </location>
</feature>
<dbReference type="OrthoDB" id="21443at2759"/>
<feature type="compositionally biased region" description="Polar residues" evidence="1">
    <location>
        <begin position="23"/>
        <end position="44"/>
    </location>
</feature>
<dbReference type="Proteomes" id="UP000076078">
    <property type="component" value="Unassembled WGS sequence"/>
</dbReference>
<dbReference type="InterPro" id="IPR028045">
    <property type="entry name" value="HROB"/>
</dbReference>
<organism evidence="3 4">
    <name type="scientific">Tieghemostelium lacteum</name>
    <name type="common">Slime mold</name>
    <name type="synonym">Dictyostelium lacteum</name>
    <dbReference type="NCBI Taxonomy" id="361077"/>
    <lineage>
        <taxon>Eukaryota</taxon>
        <taxon>Amoebozoa</taxon>
        <taxon>Evosea</taxon>
        <taxon>Eumycetozoa</taxon>
        <taxon>Dictyostelia</taxon>
        <taxon>Dictyosteliales</taxon>
        <taxon>Raperosteliaceae</taxon>
        <taxon>Tieghemostelium</taxon>
    </lineage>
</organism>
<gene>
    <name evidence="3" type="ORF">DLAC_03740</name>
</gene>
<name>A0A152A139_TIELA</name>
<feature type="compositionally biased region" description="Basic and acidic residues" evidence="1">
    <location>
        <begin position="45"/>
        <end position="66"/>
    </location>
</feature>
<dbReference type="OMA" id="ANISHQK"/>
<evidence type="ECO:0000313" key="3">
    <source>
        <dbReference type="EMBL" id="KYQ99794.1"/>
    </source>
</evidence>
<dbReference type="AlphaFoldDB" id="A0A152A139"/>
<sequence length="630" mass="70994">MDEDDLDFDDIPIKKPTLKKHNTSIASTQYKSDTISNFNTQEVITKQHQEQIPKNRTNEEEHDLKSKRLKTTLNDVSAGANISHQKHQSPPPHQQPQQQPQQQQQVRRLPGPAGSLPPLEKGKISQIASQISKMTDDNTKRILIKDFRNSSLFDNVAFEVDFTKGPWLQMLKDRRLPPFKRDELSTLLKYNVDYVLREGFIKKINQIVVVVKSLVGTDSHYQGIVCDPSGEMGAWFQKKIIQDIYPDLAVGWVLVLKKISTFSPNRDTHYLNIVLSNIEYVYRTDSEQIPQLEEEFNQLISDQSVGTYEPSLIYQDIPKKSEDELSRELLDKKLTKASNVNLAQPPPPVPQSKKIAPLKPKAKAKPKPMNSKTTTTTTSTTTPKTPTTTPSKSTSTPVQNENLAPTTPSKPTPTPSPSPVNNNKLTIKPLKSLSQSSQLSNLDKQTIQEINQKLNQDDGSTNYYKLQQQQQQEQKPQNVQTESTESKSQTVKPALKLKLSSFKPSQSSPSQSVQNSNVRQQQSPKSSSIDKPISSTQELEASLFGDLSEEPSQEVNMTDGDNFDILDDLVFDNDPNIKKMVQPVKLNNNINNNIDFDNVEFSFEDDSLKNPPIPSFNAKSKNEGNRRVLK</sequence>
<feature type="domain" description="Homologous recombination OB-fold protein OB-fold" evidence="2">
    <location>
        <begin position="202"/>
        <end position="284"/>
    </location>
</feature>
<feature type="compositionally biased region" description="Acidic residues" evidence="1">
    <location>
        <begin position="1"/>
        <end position="10"/>
    </location>
</feature>
<reference evidence="3 4" key="1">
    <citation type="submission" date="2015-12" db="EMBL/GenBank/DDBJ databases">
        <title>Dictyostelia acquired genes for synthesis and detection of signals that induce cell-type specialization by lateral gene transfer from prokaryotes.</title>
        <authorList>
            <person name="Gloeckner G."/>
            <person name="Schaap P."/>
        </authorList>
    </citation>
    <scope>NUCLEOTIDE SEQUENCE [LARGE SCALE GENOMIC DNA]</scope>
    <source>
        <strain evidence="3 4">TK</strain>
    </source>
</reference>
<evidence type="ECO:0000256" key="1">
    <source>
        <dbReference type="SAM" id="MobiDB-lite"/>
    </source>
</evidence>
<protein>
    <recommendedName>
        <fullName evidence="2">Homologous recombination OB-fold protein OB-fold domain-containing protein</fullName>
    </recommendedName>
</protein>
<feature type="compositionally biased region" description="Low complexity" evidence="1">
    <location>
        <begin position="467"/>
        <end position="480"/>
    </location>
</feature>
<feature type="region of interest" description="Disordered" evidence="1">
    <location>
        <begin position="337"/>
        <end position="425"/>
    </location>
</feature>
<accession>A0A152A139</accession>
<feature type="region of interest" description="Disordered" evidence="1">
    <location>
        <begin position="466"/>
        <end position="539"/>
    </location>
</feature>
<feature type="compositionally biased region" description="Polar residues" evidence="1">
    <location>
        <begin position="481"/>
        <end position="491"/>
    </location>
</feature>
<feature type="compositionally biased region" description="Low complexity" evidence="1">
    <location>
        <begin position="497"/>
        <end position="535"/>
    </location>
</feature>
<feature type="compositionally biased region" description="Basic and acidic residues" evidence="1">
    <location>
        <begin position="620"/>
        <end position="630"/>
    </location>
</feature>
<proteinExistence type="predicted"/>
<dbReference type="PANTHER" id="PTHR14523:SF1">
    <property type="entry name" value="HOMOLOGOUS RECOMBINATION OB-FOLD PROTEIN"/>
    <property type="match status" value="1"/>
</dbReference>
<keyword evidence="4" id="KW-1185">Reference proteome</keyword>
<feature type="compositionally biased region" description="Low complexity" evidence="1">
    <location>
        <begin position="367"/>
        <end position="397"/>
    </location>
</feature>
<dbReference type="InParanoid" id="A0A152A139"/>
<dbReference type="EMBL" id="LODT01000020">
    <property type="protein sequence ID" value="KYQ99794.1"/>
    <property type="molecule type" value="Genomic_DNA"/>
</dbReference>
<dbReference type="PANTHER" id="PTHR14523">
    <property type="entry name" value="UNCHARACTERIZED PROTEIN C17ORF53 HOMOLOG"/>
    <property type="match status" value="1"/>
</dbReference>
<feature type="region of interest" description="Disordered" evidence="1">
    <location>
        <begin position="81"/>
        <end position="121"/>
    </location>
</feature>
<dbReference type="STRING" id="361077.A0A152A139"/>
<evidence type="ECO:0000259" key="2">
    <source>
        <dbReference type="Pfam" id="PF15072"/>
    </source>
</evidence>
<feature type="compositionally biased region" description="Pro residues" evidence="1">
    <location>
        <begin position="408"/>
        <end position="418"/>
    </location>
</feature>
<comment type="caution">
    <text evidence="3">The sequence shown here is derived from an EMBL/GenBank/DDBJ whole genome shotgun (WGS) entry which is preliminary data.</text>
</comment>
<feature type="compositionally biased region" description="Low complexity" evidence="1">
    <location>
        <begin position="95"/>
        <end position="105"/>
    </location>
</feature>
<evidence type="ECO:0000313" key="4">
    <source>
        <dbReference type="Proteomes" id="UP000076078"/>
    </source>
</evidence>
<dbReference type="GO" id="GO:0000725">
    <property type="term" value="P:recombinational repair"/>
    <property type="evidence" value="ECO:0007669"/>
    <property type="project" value="InterPro"/>
</dbReference>
<feature type="region of interest" description="Disordered" evidence="1">
    <location>
        <begin position="610"/>
        <end position="630"/>
    </location>
</feature>
<dbReference type="Pfam" id="PF15072">
    <property type="entry name" value="HROB"/>
    <property type="match status" value="1"/>
</dbReference>
<dbReference type="InterPro" id="IPR058570">
    <property type="entry name" value="HROB_OB"/>
</dbReference>